<dbReference type="Proteomes" id="UP000245884">
    <property type="component" value="Unassembled WGS sequence"/>
</dbReference>
<accession>A0A316USH2</accession>
<dbReference type="GeneID" id="37027601"/>
<evidence type="ECO:0000313" key="6">
    <source>
        <dbReference type="EMBL" id="PWN28246.1"/>
    </source>
</evidence>
<evidence type="ECO:0000256" key="3">
    <source>
        <dbReference type="SAM" id="MobiDB-lite"/>
    </source>
</evidence>
<feature type="domain" description="AMP-binding enzyme C-terminal" evidence="5">
    <location>
        <begin position="488"/>
        <end position="570"/>
    </location>
</feature>
<organism evidence="6 7">
    <name type="scientific">Jaminaea rosea</name>
    <dbReference type="NCBI Taxonomy" id="1569628"/>
    <lineage>
        <taxon>Eukaryota</taxon>
        <taxon>Fungi</taxon>
        <taxon>Dikarya</taxon>
        <taxon>Basidiomycota</taxon>
        <taxon>Ustilaginomycotina</taxon>
        <taxon>Exobasidiomycetes</taxon>
        <taxon>Microstromatales</taxon>
        <taxon>Microstromatales incertae sedis</taxon>
        <taxon>Jaminaea</taxon>
    </lineage>
</organism>
<dbReference type="Pfam" id="PF00501">
    <property type="entry name" value="AMP-binding"/>
    <property type="match status" value="1"/>
</dbReference>
<evidence type="ECO:0000256" key="1">
    <source>
        <dbReference type="ARBA" id="ARBA00006432"/>
    </source>
</evidence>
<dbReference type="Pfam" id="PF13193">
    <property type="entry name" value="AMP-binding_C"/>
    <property type="match status" value="1"/>
</dbReference>
<gene>
    <name evidence="6" type="ORF">BDZ90DRAFT_231240</name>
</gene>
<dbReference type="PROSITE" id="PS00455">
    <property type="entry name" value="AMP_BINDING"/>
    <property type="match status" value="1"/>
</dbReference>
<dbReference type="InterPro" id="IPR045851">
    <property type="entry name" value="AMP-bd_C_sf"/>
</dbReference>
<evidence type="ECO:0000259" key="4">
    <source>
        <dbReference type="Pfam" id="PF00501"/>
    </source>
</evidence>
<dbReference type="EMBL" id="KZ819665">
    <property type="protein sequence ID" value="PWN28246.1"/>
    <property type="molecule type" value="Genomic_DNA"/>
</dbReference>
<dbReference type="InterPro" id="IPR020845">
    <property type="entry name" value="AMP-binding_CS"/>
</dbReference>
<dbReference type="PANTHER" id="PTHR24096">
    <property type="entry name" value="LONG-CHAIN-FATTY-ACID--COA LIGASE"/>
    <property type="match status" value="1"/>
</dbReference>
<dbReference type="GO" id="GO:0016405">
    <property type="term" value="F:CoA-ligase activity"/>
    <property type="evidence" value="ECO:0007669"/>
    <property type="project" value="TreeGrafter"/>
</dbReference>
<evidence type="ECO:0000259" key="5">
    <source>
        <dbReference type="Pfam" id="PF13193"/>
    </source>
</evidence>
<dbReference type="STRING" id="1569628.A0A316USH2"/>
<dbReference type="Gene3D" id="2.30.38.10">
    <property type="entry name" value="Luciferase, Domain 3"/>
    <property type="match status" value="1"/>
</dbReference>
<feature type="domain" description="AMP-dependent synthetase/ligase" evidence="4">
    <location>
        <begin position="38"/>
        <end position="424"/>
    </location>
</feature>
<dbReference type="InterPro" id="IPR000873">
    <property type="entry name" value="AMP-dep_synth/lig_dom"/>
</dbReference>
<evidence type="ECO:0000256" key="2">
    <source>
        <dbReference type="ARBA" id="ARBA00022598"/>
    </source>
</evidence>
<evidence type="ECO:0000313" key="7">
    <source>
        <dbReference type="Proteomes" id="UP000245884"/>
    </source>
</evidence>
<protein>
    <submittedName>
        <fullName evidence="6">Acetyl-CoA synthetase-like protein</fullName>
    </submittedName>
</protein>
<dbReference type="OrthoDB" id="6509636at2759"/>
<dbReference type="Gene3D" id="3.40.50.980">
    <property type="match status" value="2"/>
</dbReference>
<reference evidence="6 7" key="1">
    <citation type="journal article" date="2018" name="Mol. Biol. Evol.">
        <title>Broad Genomic Sampling Reveals a Smut Pathogenic Ancestry of the Fungal Clade Ustilaginomycotina.</title>
        <authorList>
            <person name="Kijpornyongpan T."/>
            <person name="Mondo S.J."/>
            <person name="Barry K."/>
            <person name="Sandor L."/>
            <person name="Lee J."/>
            <person name="Lipzen A."/>
            <person name="Pangilinan J."/>
            <person name="LaButti K."/>
            <person name="Hainaut M."/>
            <person name="Henrissat B."/>
            <person name="Grigoriev I.V."/>
            <person name="Spatafora J.W."/>
            <person name="Aime M.C."/>
        </authorList>
    </citation>
    <scope>NUCLEOTIDE SEQUENCE [LARGE SCALE GENOMIC DNA]</scope>
    <source>
        <strain evidence="6 7">MCA 5214</strain>
    </source>
</reference>
<feature type="region of interest" description="Disordered" evidence="3">
    <location>
        <begin position="1"/>
        <end position="21"/>
    </location>
</feature>
<dbReference type="CDD" id="cd05911">
    <property type="entry name" value="Firefly_Luc_like"/>
    <property type="match status" value="1"/>
</dbReference>
<dbReference type="SUPFAM" id="SSF56801">
    <property type="entry name" value="Acetyl-CoA synthetase-like"/>
    <property type="match status" value="1"/>
</dbReference>
<proteinExistence type="inferred from homology"/>
<dbReference type="RefSeq" id="XP_025362858.1">
    <property type="nucleotide sequence ID" value="XM_025505778.1"/>
</dbReference>
<sequence length="593" mass="64140">MPSNKAQIIPSPHPPIPASQGPQAGDNLASFLLRNPNNVPSTKPAYIRLDGHALTRGDLFSLSSRLAWALRSLLKLEVGSRVAIFSPNSTWYPVAVHANLSAGVTSVTLSPAYGAEELVHPLWDSKPEYIFVAPGLEGVVREGMKRAGLPTTHPGSGRPTLYLLSDSDAHSTGPNGELDVRTLIDEAGSNTLAPIPLEDASQVDSFICYSSGTSGKPKGVQLSHANHIWMAVQMPLARFGDYQHEDTALAVLPFQHIFALFHLIIADIWYGVTVVVLPRFDFTQFLAAIQRYRIARIEIVPPICVLLAKSPLVEEYDLSSLKILLCGAAPLSAELGDAVERRLRARGGDVRLCQGYGLSETAPSVSAGRAALYREIKGSIGTLFPNLEARLVDESGMDVGHEQGTQGKPGELWVRGPTIMRGYLNRPDATREAIDEDGWFKTGDVAIAPESGVSDPKFKGKGHGEHFWIVDRLKELIKYKGFQVAPAELEALLLSHPSVGDAAVIGIHSEAEATELPLAFIVPSPSWSGGDEQTLADEVRKWVDGRVAGHKRLRGGVRVRKVIPVSPSGKILRRVLRDEIAQETTAKGNGTKL</sequence>
<dbReference type="AlphaFoldDB" id="A0A316USH2"/>
<comment type="similarity">
    <text evidence="1">Belongs to the ATP-dependent AMP-binding enzyme family.</text>
</comment>
<feature type="compositionally biased region" description="Low complexity" evidence="3">
    <location>
        <begin position="1"/>
        <end position="10"/>
    </location>
</feature>
<dbReference type="Gene3D" id="3.30.300.30">
    <property type="match status" value="1"/>
</dbReference>
<keyword evidence="2" id="KW-0436">Ligase</keyword>
<dbReference type="InterPro" id="IPR025110">
    <property type="entry name" value="AMP-bd_C"/>
</dbReference>
<name>A0A316USH2_9BASI</name>
<keyword evidence="7" id="KW-1185">Reference proteome</keyword>
<dbReference type="PANTHER" id="PTHR24096:SF149">
    <property type="entry name" value="AMP-BINDING DOMAIN-CONTAINING PROTEIN-RELATED"/>
    <property type="match status" value="1"/>
</dbReference>